<dbReference type="VEuPathDB" id="CryptoDB:Vbra_8950"/>
<feature type="compositionally biased region" description="Basic and acidic residues" evidence="1">
    <location>
        <begin position="15"/>
        <end position="34"/>
    </location>
</feature>
<feature type="region of interest" description="Disordered" evidence="1">
    <location>
        <begin position="1"/>
        <end position="41"/>
    </location>
</feature>
<dbReference type="EMBL" id="CDMY01000398">
    <property type="protein sequence ID" value="CEM09964.1"/>
    <property type="molecule type" value="Genomic_DNA"/>
</dbReference>
<keyword evidence="3" id="KW-1185">Reference proteome</keyword>
<evidence type="ECO:0000313" key="2">
    <source>
        <dbReference type="EMBL" id="CEM09964.1"/>
    </source>
</evidence>
<evidence type="ECO:0000313" key="3">
    <source>
        <dbReference type="Proteomes" id="UP000041254"/>
    </source>
</evidence>
<proteinExistence type="predicted"/>
<accession>A0A0G4FBG2</accession>
<evidence type="ECO:0000256" key="1">
    <source>
        <dbReference type="SAM" id="MobiDB-lite"/>
    </source>
</evidence>
<dbReference type="InParanoid" id="A0A0G4FBG2"/>
<gene>
    <name evidence="2" type="ORF">Vbra_8950</name>
</gene>
<reference evidence="2 3" key="1">
    <citation type="submission" date="2014-11" db="EMBL/GenBank/DDBJ databases">
        <authorList>
            <person name="Zhu J."/>
            <person name="Qi W."/>
            <person name="Song R."/>
        </authorList>
    </citation>
    <scope>NUCLEOTIDE SEQUENCE [LARGE SCALE GENOMIC DNA]</scope>
</reference>
<protein>
    <submittedName>
        <fullName evidence="2">Uncharacterized protein</fullName>
    </submittedName>
</protein>
<dbReference type="Gene3D" id="3.80.10.10">
    <property type="entry name" value="Ribonuclease Inhibitor"/>
    <property type="match status" value="1"/>
</dbReference>
<dbReference type="AlphaFoldDB" id="A0A0G4FBG2"/>
<dbReference type="PhylomeDB" id="A0A0G4FBG2"/>
<dbReference type="Proteomes" id="UP000041254">
    <property type="component" value="Unassembled WGS sequence"/>
</dbReference>
<feature type="region of interest" description="Disordered" evidence="1">
    <location>
        <begin position="149"/>
        <end position="184"/>
    </location>
</feature>
<dbReference type="InterPro" id="IPR032675">
    <property type="entry name" value="LRR_dom_sf"/>
</dbReference>
<name>A0A0G4FBG2_VITBC</name>
<sequence>MFASASLAAEGLTEEVTHPQRRAMDHDDRDDRGARPQSAASVDDALDQLGKEKHRIDTLYRTIQSQLAAQRASLTAGDVGEVLGHITRGGDCLKEAAEYLSGLTDTDAQGGVTEGDGSGRTAVAAVEGPHNAAHGASMAVAVVSDSKRARLDGHSDHPAAAAASGGGVSGVSEQDEQSQNEQHHNHQQQVVCGACLCSLEGPLVCEMAYFLTTIEATVLCLLNKDINSKADYTANTSTTTEGKTDDAPFGIYRNLTIAKEECETWANLNQPTRARLQNKLGNVTTARIAWPIDDLPRRGRSSGRSGGRLVVGCLAASKSSLEELHITGSGRYGSNPDRLPDVVFPKLRLLDTSFGCRSYFRESNWTFPSLVDLRVSTTTDRSLPDVTHIVRSAPQLRTLTTANNSWDKIDGRGSDWCEFASALGQCPHLTTIRGLAIGGIRGLPDLQKALDTHWGKEENRGVKKTIEFQYDNPTISCTFGDETRPLHTFLTWARRVGVSIEWRHGGNGTVGCIRMDCSKGASSSMAPPAVRGPVADVVKQMASQTEIVDLYLGGSRLHDSWKDLLHFPAADMLSIVDTADPQEVIESIPKWLLEVDEAGNNVRLPKIDYLDTSMGFVGDEDAPPAEAWHLPAAPNALTTLLGSLRMVTSVCFNTSSLSAVCESLPHISVDKLDTLEVRVGSHLTALPAPTPQYTLPSVHRLVVSTNNDVVWPAMSKAAALSCMRFASLTHAHKAEFEFHIASDQFDFYRDYGELEGGAGDEDEDDDEDAAWEREMELRRAMEQHGKGCMRALATECYEVVKGGYQLTDVDVGCDVEYSETTMQLVSYGRLQLKVLAKGAIAGGEDRGVMTD</sequence>
<organism evidence="2 3">
    <name type="scientific">Vitrella brassicaformis (strain CCMP3155)</name>
    <dbReference type="NCBI Taxonomy" id="1169540"/>
    <lineage>
        <taxon>Eukaryota</taxon>
        <taxon>Sar</taxon>
        <taxon>Alveolata</taxon>
        <taxon>Colpodellida</taxon>
        <taxon>Vitrellaceae</taxon>
        <taxon>Vitrella</taxon>
    </lineage>
</organism>
<dbReference type="SUPFAM" id="SSF52058">
    <property type="entry name" value="L domain-like"/>
    <property type="match status" value="1"/>
</dbReference>